<dbReference type="EC" id="4.1.2.13" evidence="4"/>
<dbReference type="InterPro" id="IPR013785">
    <property type="entry name" value="Aldolase_TIM"/>
</dbReference>
<dbReference type="NCBIfam" id="NF033379">
    <property type="entry name" value="FrucBisAld_I"/>
    <property type="match status" value="1"/>
</dbReference>
<dbReference type="Proteomes" id="UP000231192">
    <property type="component" value="Unassembled WGS sequence"/>
</dbReference>
<comment type="caution">
    <text evidence="9">The sequence shown here is derived from an EMBL/GenBank/DDBJ whole genome shotgun (WGS) entry which is preliminary data.</text>
</comment>
<dbReference type="InterPro" id="IPR000741">
    <property type="entry name" value="FBA_I"/>
</dbReference>
<dbReference type="UniPathway" id="UPA00109">
    <property type="reaction ID" value="UER00183"/>
</dbReference>
<dbReference type="GO" id="GO:0006096">
    <property type="term" value="P:glycolytic process"/>
    <property type="evidence" value="ECO:0007669"/>
    <property type="project" value="UniProtKB-UniPathway"/>
</dbReference>
<protein>
    <recommendedName>
        <fullName evidence="8">Probable fructose-bisphosphate aldolase class 1</fullName>
        <ecNumber evidence="4">4.1.2.13</ecNumber>
    </recommendedName>
    <alternativeName>
        <fullName evidence="7">Fructose-bisphosphate aldolase class I</fullName>
    </alternativeName>
</protein>
<comment type="catalytic activity">
    <reaction evidence="1">
        <text>beta-D-fructose 1,6-bisphosphate = D-glyceraldehyde 3-phosphate + dihydroxyacetone phosphate</text>
        <dbReference type="Rhea" id="RHEA:14729"/>
        <dbReference type="ChEBI" id="CHEBI:32966"/>
        <dbReference type="ChEBI" id="CHEBI:57642"/>
        <dbReference type="ChEBI" id="CHEBI:59776"/>
        <dbReference type="EC" id="4.1.2.13"/>
    </reaction>
</comment>
<evidence type="ECO:0000256" key="1">
    <source>
        <dbReference type="ARBA" id="ARBA00000441"/>
    </source>
</evidence>
<dbReference type="Gene3D" id="3.20.20.70">
    <property type="entry name" value="Aldolase class I"/>
    <property type="match status" value="1"/>
</dbReference>
<dbReference type="FunFam" id="3.20.20.70:FF:000140">
    <property type="entry name" value="Fructose-bisphosphate aldolase"/>
    <property type="match status" value="1"/>
</dbReference>
<comment type="similarity">
    <text evidence="3">Belongs to the class I fructose-bisphosphate aldolase family.</text>
</comment>
<proteinExistence type="inferred from homology"/>
<evidence type="ECO:0000313" key="10">
    <source>
        <dbReference type="Proteomes" id="UP000231192"/>
    </source>
</evidence>
<evidence type="ECO:0000256" key="3">
    <source>
        <dbReference type="ARBA" id="ARBA00010387"/>
    </source>
</evidence>
<comment type="pathway">
    <text evidence="2">Carbohydrate degradation; glycolysis; D-glyceraldehyde 3-phosphate and glycerone phosphate from D-glucose: step 4/4.</text>
</comment>
<reference evidence="10" key="1">
    <citation type="submission" date="2017-09" db="EMBL/GenBank/DDBJ databases">
        <title>Depth-based differentiation of microbial function through sediment-hosted aquifers and enrichment of novel symbionts in the deep terrestrial subsurface.</title>
        <authorList>
            <person name="Probst A.J."/>
            <person name="Ladd B."/>
            <person name="Jarett J.K."/>
            <person name="Geller-Mcgrath D.E."/>
            <person name="Sieber C.M.K."/>
            <person name="Emerson J.B."/>
            <person name="Anantharaman K."/>
            <person name="Thomas B.C."/>
            <person name="Malmstrom R."/>
            <person name="Stieglmeier M."/>
            <person name="Klingl A."/>
            <person name="Woyke T."/>
            <person name="Ryan C.M."/>
            <person name="Banfield J.F."/>
        </authorList>
    </citation>
    <scope>NUCLEOTIDE SEQUENCE [LARGE SCALE GENOMIC DNA]</scope>
</reference>
<evidence type="ECO:0000256" key="8">
    <source>
        <dbReference type="ARBA" id="ARBA00072515"/>
    </source>
</evidence>
<evidence type="ECO:0000313" key="9">
    <source>
        <dbReference type="EMBL" id="PIR84072.1"/>
    </source>
</evidence>
<dbReference type="Pfam" id="PF00274">
    <property type="entry name" value="Glycolytic"/>
    <property type="match status" value="1"/>
</dbReference>
<accession>A0A2H0UCF1</accession>
<dbReference type="PANTHER" id="PTHR11627">
    <property type="entry name" value="FRUCTOSE-BISPHOSPHATE ALDOLASE"/>
    <property type="match status" value="1"/>
</dbReference>
<keyword evidence="6" id="KW-0456">Lyase</keyword>
<name>A0A2H0UCF1_9BACT</name>
<sequence>MNAETLKKTAQQMVASGKGILAADESSGTIEKRFTKINLPSTEDNRRAYREMIITTPGLGEHISGIILYDETIRQSAANGTPFVKILQSSGVLPGIKVDQGTKDMDGSPNEKVTKGLDGLPERLKEYAAMGAKFAKWRAVITIEGEALPTDANIRQNAKDLAAYAKMCQEADIVPMVEPEVLMDGSHTMERCREVSERTLTALFEELKNAGVLIEGTILKTNMVVPGKESGEKKTADEVAEATLGVFRKVLPDTLPGQTFLSGGQSELEATEHLNAMNKRGPFPWKLSFSYGRALQDSALKKWAGNPANVSAAQQILSHRAKMNGLATEGKYSSEMENE</sequence>
<dbReference type="AlphaFoldDB" id="A0A2H0UCF1"/>
<evidence type="ECO:0000256" key="7">
    <source>
        <dbReference type="ARBA" id="ARBA00029799"/>
    </source>
</evidence>
<evidence type="ECO:0000256" key="5">
    <source>
        <dbReference type="ARBA" id="ARBA00023152"/>
    </source>
</evidence>
<evidence type="ECO:0000256" key="4">
    <source>
        <dbReference type="ARBA" id="ARBA00013068"/>
    </source>
</evidence>
<gene>
    <name evidence="9" type="ORF">COU18_01545</name>
</gene>
<keyword evidence="5" id="KW-0324">Glycolysis</keyword>
<dbReference type="SUPFAM" id="SSF51569">
    <property type="entry name" value="Aldolase"/>
    <property type="match status" value="1"/>
</dbReference>
<dbReference type="EMBL" id="PFBK01000003">
    <property type="protein sequence ID" value="PIR84072.1"/>
    <property type="molecule type" value="Genomic_DNA"/>
</dbReference>
<dbReference type="GO" id="GO:0004332">
    <property type="term" value="F:fructose-bisphosphate aldolase activity"/>
    <property type="evidence" value="ECO:0007669"/>
    <property type="project" value="UniProtKB-EC"/>
</dbReference>
<evidence type="ECO:0000256" key="6">
    <source>
        <dbReference type="ARBA" id="ARBA00023239"/>
    </source>
</evidence>
<organism evidence="9 10">
    <name type="scientific">Candidatus Kaiserbacteria bacterium CG10_big_fil_rev_8_21_14_0_10_51_14</name>
    <dbReference type="NCBI Taxonomy" id="1974610"/>
    <lineage>
        <taxon>Bacteria</taxon>
        <taxon>Candidatus Kaiseribacteriota</taxon>
    </lineage>
</organism>
<evidence type="ECO:0000256" key="2">
    <source>
        <dbReference type="ARBA" id="ARBA00004714"/>
    </source>
</evidence>